<dbReference type="Proteomes" id="UP001303889">
    <property type="component" value="Unassembled WGS sequence"/>
</dbReference>
<evidence type="ECO:0000256" key="1">
    <source>
        <dbReference type="SAM" id="MobiDB-lite"/>
    </source>
</evidence>
<dbReference type="AlphaFoldDB" id="A0AAN6MS18"/>
<proteinExistence type="predicted"/>
<accession>A0AAN6MS18</accession>
<dbReference type="EMBL" id="MU855360">
    <property type="protein sequence ID" value="KAK3905383.1"/>
    <property type="molecule type" value="Genomic_DNA"/>
</dbReference>
<reference evidence="2" key="2">
    <citation type="submission" date="2023-05" db="EMBL/GenBank/DDBJ databases">
        <authorList>
            <consortium name="Lawrence Berkeley National Laboratory"/>
            <person name="Steindorff A."/>
            <person name="Hensen N."/>
            <person name="Bonometti L."/>
            <person name="Westerberg I."/>
            <person name="Brannstrom I.O."/>
            <person name="Guillou S."/>
            <person name="Cros-Aarteil S."/>
            <person name="Calhoun S."/>
            <person name="Haridas S."/>
            <person name="Kuo A."/>
            <person name="Mondo S."/>
            <person name="Pangilinan J."/>
            <person name="Riley R."/>
            <person name="Labutti K."/>
            <person name="Andreopoulos B."/>
            <person name="Lipzen A."/>
            <person name="Chen C."/>
            <person name="Yanf M."/>
            <person name="Daum C."/>
            <person name="Ng V."/>
            <person name="Clum A."/>
            <person name="Ohm R."/>
            <person name="Martin F."/>
            <person name="Silar P."/>
            <person name="Natvig D."/>
            <person name="Lalanne C."/>
            <person name="Gautier V."/>
            <person name="Ament-Velasquez S.L."/>
            <person name="Kruys A."/>
            <person name="Hutchinson M.I."/>
            <person name="Powell A.J."/>
            <person name="Barry K."/>
            <person name="Miller A.N."/>
            <person name="Grigoriev I.V."/>
            <person name="Debuchy R."/>
            <person name="Gladieux P."/>
            <person name="Thoren M.H."/>
            <person name="Johannesson H."/>
        </authorList>
    </citation>
    <scope>NUCLEOTIDE SEQUENCE</scope>
    <source>
        <strain evidence="2">CBS 103.79</strain>
    </source>
</reference>
<feature type="compositionally biased region" description="Low complexity" evidence="1">
    <location>
        <begin position="96"/>
        <end position="117"/>
    </location>
</feature>
<evidence type="ECO:0000313" key="3">
    <source>
        <dbReference type="Proteomes" id="UP001303889"/>
    </source>
</evidence>
<reference evidence="2" key="1">
    <citation type="journal article" date="2023" name="Mol. Phylogenet. Evol.">
        <title>Genome-scale phylogeny and comparative genomics of the fungal order Sordariales.</title>
        <authorList>
            <person name="Hensen N."/>
            <person name="Bonometti L."/>
            <person name="Westerberg I."/>
            <person name="Brannstrom I.O."/>
            <person name="Guillou S."/>
            <person name="Cros-Aarteil S."/>
            <person name="Calhoun S."/>
            <person name="Haridas S."/>
            <person name="Kuo A."/>
            <person name="Mondo S."/>
            <person name="Pangilinan J."/>
            <person name="Riley R."/>
            <person name="LaButti K."/>
            <person name="Andreopoulos B."/>
            <person name="Lipzen A."/>
            <person name="Chen C."/>
            <person name="Yan M."/>
            <person name="Daum C."/>
            <person name="Ng V."/>
            <person name="Clum A."/>
            <person name="Steindorff A."/>
            <person name="Ohm R.A."/>
            <person name="Martin F."/>
            <person name="Silar P."/>
            <person name="Natvig D.O."/>
            <person name="Lalanne C."/>
            <person name="Gautier V."/>
            <person name="Ament-Velasquez S.L."/>
            <person name="Kruys A."/>
            <person name="Hutchinson M.I."/>
            <person name="Powell A.J."/>
            <person name="Barry K."/>
            <person name="Miller A.N."/>
            <person name="Grigoriev I.V."/>
            <person name="Debuchy R."/>
            <person name="Gladieux P."/>
            <person name="Hiltunen Thoren M."/>
            <person name="Johannesson H."/>
        </authorList>
    </citation>
    <scope>NUCLEOTIDE SEQUENCE</scope>
    <source>
        <strain evidence="2">CBS 103.79</strain>
    </source>
</reference>
<keyword evidence="3" id="KW-1185">Reference proteome</keyword>
<organism evidence="2 3">
    <name type="scientific">Staphylotrichum tortipilum</name>
    <dbReference type="NCBI Taxonomy" id="2831512"/>
    <lineage>
        <taxon>Eukaryota</taxon>
        <taxon>Fungi</taxon>
        <taxon>Dikarya</taxon>
        <taxon>Ascomycota</taxon>
        <taxon>Pezizomycotina</taxon>
        <taxon>Sordariomycetes</taxon>
        <taxon>Sordariomycetidae</taxon>
        <taxon>Sordariales</taxon>
        <taxon>Chaetomiaceae</taxon>
        <taxon>Staphylotrichum</taxon>
    </lineage>
</organism>
<gene>
    <name evidence="2" type="ORF">C8A05DRAFT_12787</name>
</gene>
<name>A0AAN6MS18_9PEZI</name>
<feature type="region of interest" description="Disordered" evidence="1">
    <location>
        <begin position="86"/>
        <end position="117"/>
    </location>
</feature>
<feature type="non-terminal residue" evidence="2">
    <location>
        <position position="1"/>
    </location>
</feature>
<sequence>ITLTSANPSASSVASQTGCPTVTATRELCTTCPVPACLGLATITQSCGCPTPIPTIFRDFPCALGCSGIWCSTSYTTVMASYCPGDGSEVTSEPATRTPQPSGTSTGSSVGTSSTPTVSVNAAGKLQVPLWLW</sequence>
<protein>
    <submittedName>
        <fullName evidence="2">Uncharacterized protein</fullName>
    </submittedName>
</protein>
<comment type="caution">
    <text evidence="2">The sequence shown here is derived from an EMBL/GenBank/DDBJ whole genome shotgun (WGS) entry which is preliminary data.</text>
</comment>
<evidence type="ECO:0000313" key="2">
    <source>
        <dbReference type="EMBL" id="KAK3905383.1"/>
    </source>
</evidence>